<dbReference type="Gene3D" id="3.40.1620.10">
    <property type="entry name" value="YefM-like domain"/>
    <property type="match status" value="1"/>
</dbReference>
<dbReference type="InterPro" id="IPR006442">
    <property type="entry name" value="Antitoxin_Phd/YefM"/>
</dbReference>
<accession>A0A1A3U3Y7</accession>
<comment type="function">
    <text evidence="2">Antitoxin component of a type II toxin-antitoxin (TA) system.</text>
</comment>
<protein>
    <recommendedName>
        <fullName evidence="2">Antitoxin</fullName>
    </recommendedName>
</protein>
<proteinExistence type="inferred from homology"/>
<comment type="caution">
    <text evidence="3">The sequence shown here is derived from an EMBL/GenBank/DDBJ whole genome shotgun (WGS) entry which is preliminary data.</text>
</comment>
<dbReference type="SUPFAM" id="SSF143120">
    <property type="entry name" value="YefM-like"/>
    <property type="match status" value="1"/>
</dbReference>
<dbReference type="Pfam" id="PF02604">
    <property type="entry name" value="PhdYeFM_antitox"/>
    <property type="match status" value="1"/>
</dbReference>
<dbReference type="RefSeq" id="WP_065023674.1">
    <property type="nucleotide sequence ID" value="NZ_LZMF01000037.1"/>
</dbReference>
<dbReference type="PANTHER" id="PTHR35377">
    <property type="entry name" value="ANTITOXIN VAPB49-RELATED-RELATED"/>
    <property type="match status" value="1"/>
</dbReference>
<dbReference type="Proteomes" id="UP000093759">
    <property type="component" value="Unassembled WGS sequence"/>
</dbReference>
<dbReference type="EMBL" id="LZMF01000037">
    <property type="protein sequence ID" value="OBK89599.1"/>
    <property type="molecule type" value="Genomic_DNA"/>
</dbReference>
<dbReference type="InterPro" id="IPR036165">
    <property type="entry name" value="YefM-like_sf"/>
</dbReference>
<evidence type="ECO:0000313" key="3">
    <source>
        <dbReference type="EMBL" id="OBK89599.1"/>
    </source>
</evidence>
<name>A0A1A3U3Y7_MYCSD</name>
<dbReference type="NCBIfam" id="TIGR01552">
    <property type="entry name" value="phd_fam"/>
    <property type="match status" value="1"/>
</dbReference>
<comment type="similarity">
    <text evidence="1 2">Belongs to the phD/YefM antitoxin family.</text>
</comment>
<reference evidence="4" key="1">
    <citation type="submission" date="2016-06" db="EMBL/GenBank/DDBJ databases">
        <authorList>
            <person name="Sutton G."/>
            <person name="Brinkac L."/>
            <person name="Sanka R."/>
            <person name="Adams M."/>
            <person name="Lau E."/>
            <person name="Garcia-Basteiro A."/>
            <person name="Lopez-Varela E."/>
            <person name="Palencia S."/>
        </authorList>
    </citation>
    <scope>NUCLEOTIDE SEQUENCE [LARGE SCALE GENOMIC DNA]</scope>
    <source>
        <strain evidence="4">1274684.2</strain>
    </source>
</reference>
<evidence type="ECO:0000313" key="4">
    <source>
        <dbReference type="Proteomes" id="UP000093759"/>
    </source>
</evidence>
<organism evidence="3 4">
    <name type="scientific">Mycolicibacter sinensis (strain JDM601)</name>
    <name type="common">Mycobacterium sinense</name>
    <dbReference type="NCBI Taxonomy" id="875328"/>
    <lineage>
        <taxon>Bacteria</taxon>
        <taxon>Bacillati</taxon>
        <taxon>Actinomycetota</taxon>
        <taxon>Actinomycetes</taxon>
        <taxon>Mycobacteriales</taxon>
        <taxon>Mycobacteriaceae</taxon>
        <taxon>Mycolicibacter</taxon>
    </lineage>
</organism>
<sequence length="76" mass="8239">MATVNIHEAKTHLSSLLARVENGETITIARAGRPVADLTPHSRIDIAFGALSGRLHYDDEHFDDVDGALNAQFGLE</sequence>
<dbReference type="AlphaFoldDB" id="A0A1A3U3Y7"/>
<evidence type="ECO:0000256" key="2">
    <source>
        <dbReference type="RuleBase" id="RU362080"/>
    </source>
</evidence>
<gene>
    <name evidence="3" type="ORF">A5648_19065</name>
</gene>
<dbReference type="InterPro" id="IPR051416">
    <property type="entry name" value="phD-YefM_TA_antitoxins"/>
</dbReference>
<evidence type="ECO:0000256" key="1">
    <source>
        <dbReference type="ARBA" id="ARBA00009981"/>
    </source>
</evidence>